<evidence type="ECO:0000313" key="2">
    <source>
        <dbReference type="Proteomes" id="UP000241769"/>
    </source>
</evidence>
<organism evidence="1 2">
    <name type="scientific">Planoprotostelium fungivorum</name>
    <dbReference type="NCBI Taxonomy" id="1890364"/>
    <lineage>
        <taxon>Eukaryota</taxon>
        <taxon>Amoebozoa</taxon>
        <taxon>Evosea</taxon>
        <taxon>Variosea</taxon>
        <taxon>Cavosteliida</taxon>
        <taxon>Cavosteliaceae</taxon>
        <taxon>Planoprotostelium</taxon>
    </lineage>
</organism>
<proteinExistence type="predicted"/>
<gene>
    <name evidence="1" type="ORF">PROFUN_07210</name>
</gene>
<accession>A0A2P6NMH9</accession>
<dbReference type="Proteomes" id="UP000241769">
    <property type="component" value="Unassembled WGS sequence"/>
</dbReference>
<reference evidence="1 2" key="1">
    <citation type="journal article" date="2018" name="Genome Biol. Evol.">
        <title>Multiple Roots of Fruiting Body Formation in Amoebozoa.</title>
        <authorList>
            <person name="Hillmann F."/>
            <person name="Forbes G."/>
            <person name="Novohradska S."/>
            <person name="Ferling I."/>
            <person name="Riege K."/>
            <person name="Groth M."/>
            <person name="Westermann M."/>
            <person name="Marz M."/>
            <person name="Spaller T."/>
            <person name="Winckler T."/>
            <person name="Schaap P."/>
            <person name="Glockner G."/>
        </authorList>
    </citation>
    <scope>NUCLEOTIDE SEQUENCE [LARGE SCALE GENOMIC DNA]</scope>
    <source>
        <strain evidence="1 2">Jena</strain>
    </source>
</reference>
<name>A0A2P6NMH9_9EUKA</name>
<protein>
    <submittedName>
        <fullName evidence="1">Uncharacterized protein</fullName>
    </submittedName>
</protein>
<dbReference type="InParanoid" id="A0A2P6NMH9"/>
<keyword evidence="2" id="KW-1185">Reference proteome</keyword>
<sequence length="373" mass="42950">MGDSTGANTKEAGPVTVEISLKAKNGDTNVIFSYDKSDDPEYLSSGGPYSVGLSGIFYYISKYNRKHEDIKRLLRLEDILQLVELVTPPHLRRKIPSLSDMAAQKLYENPRDIHATEYVEEKLKFLDDQDKVQRASGGGLNAIRLMSEQLLKDLNITADEIRSHAPDIIRVSARNTKTSDDTLDRIAKMDPRDVTEMMEECFDAKQMKTNLLLFFTECFRQDGETTSEPEIAWKAEIRIKVKEVMELYRQTKPEDEREFITNYPFDDILFTSINSQVPLLLPWSVSIFKRNPPKTVFKPSNGLIRMFTEPSEPSQIHNYPCFSAALPLSLDELLGQYTDPWWFSNEWYHHTMWCSPQLKSFTTRLIKKLEISG</sequence>
<dbReference type="AlphaFoldDB" id="A0A2P6NMH9"/>
<dbReference type="EMBL" id="MDYQ01000050">
    <property type="protein sequence ID" value="PRP85139.1"/>
    <property type="molecule type" value="Genomic_DNA"/>
</dbReference>
<comment type="caution">
    <text evidence="1">The sequence shown here is derived from an EMBL/GenBank/DDBJ whole genome shotgun (WGS) entry which is preliminary data.</text>
</comment>
<evidence type="ECO:0000313" key="1">
    <source>
        <dbReference type="EMBL" id="PRP85139.1"/>
    </source>
</evidence>